<evidence type="ECO:0000313" key="3">
    <source>
        <dbReference type="Proteomes" id="UP001159364"/>
    </source>
</evidence>
<feature type="domain" description="DUF7054" evidence="1">
    <location>
        <begin position="65"/>
        <end position="149"/>
    </location>
</feature>
<name>A0AAV8TMZ5_9ROSI</name>
<dbReference type="InterPro" id="IPR055482">
    <property type="entry name" value="DUF7054"/>
</dbReference>
<evidence type="ECO:0000259" key="1">
    <source>
        <dbReference type="Pfam" id="PF23156"/>
    </source>
</evidence>
<dbReference type="PANTHER" id="PTHR33270">
    <property type="entry name" value="BNAC05G50380D PROTEIN"/>
    <property type="match status" value="1"/>
</dbReference>
<sequence>MTSRHPTISNHFTGRSSRTASTGGLRIFSMKTHSYLAGQRVGFLSVPRRLTISDMNMNNVAGPRKLTRLLLNVTIGRSLGPVKVIMSSEYRVKDLIKATIDIYVKEKRLPLLKEMDPDLFELHYSPFSLESLDANDKLESLGSRNFFMCPKPSRTALEKPNQKEVNPLTKLMAFLL</sequence>
<dbReference type="AlphaFoldDB" id="A0AAV8TMZ5"/>
<organism evidence="2 3">
    <name type="scientific">Erythroxylum novogranatense</name>
    <dbReference type="NCBI Taxonomy" id="1862640"/>
    <lineage>
        <taxon>Eukaryota</taxon>
        <taxon>Viridiplantae</taxon>
        <taxon>Streptophyta</taxon>
        <taxon>Embryophyta</taxon>
        <taxon>Tracheophyta</taxon>
        <taxon>Spermatophyta</taxon>
        <taxon>Magnoliopsida</taxon>
        <taxon>eudicotyledons</taxon>
        <taxon>Gunneridae</taxon>
        <taxon>Pentapetalae</taxon>
        <taxon>rosids</taxon>
        <taxon>fabids</taxon>
        <taxon>Malpighiales</taxon>
        <taxon>Erythroxylaceae</taxon>
        <taxon>Erythroxylum</taxon>
    </lineage>
</organism>
<reference evidence="2 3" key="1">
    <citation type="submission" date="2021-09" db="EMBL/GenBank/DDBJ databases">
        <title>Genomic insights and catalytic innovation underlie evolution of tropane alkaloids biosynthesis.</title>
        <authorList>
            <person name="Wang Y.-J."/>
            <person name="Tian T."/>
            <person name="Huang J.-P."/>
            <person name="Huang S.-X."/>
        </authorList>
    </citation>
    <scope>NUCLEOTIDE SEQUENCE [LARGE SCALE GENOMIC DNA]</scope>
    <source>
        <strain evidence="2">KIB-2018</strain>
        <tissue evidence="2">Leaf</tissue>
    </source>
</reference>
<accession>A0AAV8TMZ5</accession>
<dbReference type="InterPro" id="IPR040358">
    <property type="entry name" value="At4g22758-like"/>
</dbReference>
<dbReference type="PANTHER" id="PTHR33270:SF7">
    <property type="entry name" value="SNRNP25 UBIQUITIN-LIKE DOMAIN-CONTAINING PROTEIN"/>
    <property type="match status" value="1"/>
</dbReference>
<gene>
    <name evidence="2" type="ORF">K2173_018158</name>
</gene>
<dbReference type="Proteomes" id="UP001159364">
    <property type="component" value="Linkage Group LG04"/>
</dbReference>
<comment type="caution">
    <text evidence="2">The sequence shown here is derived from an EMBL/GenBank/DDBJ whole genome shotgun (WGS) entry which is preliminary data.</text>
</comment>
<proteinExistence type="predicted"/>
<keyword evidence="3" id="KW-1185">Reference proteome</keyword>
<evidence type="ECO:0000313" key="2">
    <source>
        <dbReference type="EMBL" id="KAJ8767600.1"/>
    </source>
</evidence>
<protein>
    <recommendedName>
        <fullName evidence="1">DUF7054 domain-containing protein</fullName>
    </recommendedName>
</protein>
<dbReference type="EMBL" id="JAIWQS010000004">
    <property type="protein sequence ID" value="KAJ8767600.1"/>
    <property type="molecule type" value="Genomic_DNA"/>
</dbReference>
<dbReference type="Pfam" id="PF23156">
    <property type="entry name" value="DUF7054"/>
    <property type="match status" value="1"/>
</dbReference>